<dbReference type="RefSeq" id="WP_152884004.1">
    <property type="nucleotide sequence ID" value="NZ_JBHJTU010000032.1"/>
</dbReference>
<name>A0A5N8V7A5_9ACTN</name>
<evidence type="ECO:0000313" key="2">
    <source>
        <dbReference type="EMBL" id="MPY29918.1"/>
    </source>
</evidence>
<reference evidence="2 3" key="1">
    <citation type="submission" date="2019-07" db="EMBL/GenBank/DDBJ databases">
        <title>New species of Amycolatopsis and Streptomyces.</title>
        <authorList>
            <person name="Duangmal K."/>
            <person name="Teo W.F.A."/>
            <person name="Lipun K."/>
        </authorList>
    </citation>
    <scope>NUCLEOTIDE SEQUENCE [LARGE SCALE GENOMIC DNA]</scope>
    <source>
        <strain evidence="2 3">NBRC 109810</strain>
    </source>
</reference>
<dbReference type="Proteomes" id="UP000325849">
    <property type="component" value="Unassembled WGS sequence"/>
</dbReference>
<evidence type="ECO:0000313" key="3">
    <source>
        <dbReference type="Proteomes" id="UP000325849"/>
    </source>
</evidence>
<sequence>MSAVQEKLTGLLVSELGVPAAKIEPGISYKDLALDSLALIELTMIINRELGVDLTDDILQGETTVADTVELIEAQGVRA</sequence>
<dbReference type="SUPFAM" id="SSF47336">
    <property type="entry name" value="ACP-like"/>
    <property type="match status" value="1"/>
</dbReference>
<dbReference type="EMBL" id="VJZD01000002">
    <property type="protein sequence ID" value="MPY29918.1"/>
    <property type="molecule type" value="Genomic_DNA"/>
</dbReference>
<dbReference type="PROSITE" id="PS50075">
    <property type="entry name" value="CARRIER"/>
    <property type="match status" value="1"/>
</dbReference>
<dbReference type="Pfam" id="PF00550">
    <property type="entry name" value="PP-binding"/>
    <property type="match status" value="1"/>
</dbReference>
<keyword evidence="3" id="KW-1185">Reference proteome</keyword>
<accession>A0A5N8V7A5</accession>
<comment type="caution">
    <text evidence="2">The sequence shown here is derived from an EMBL/GenBank/DDBJ whole genome shotgun (WGS) entry which is preliminary data.</text>
</comment>
<proteinExistence type="predicted"/>
<dbReference type="AlphaFoldDB" id="A0A5N8V7A5"/>
<organism evidence="2 3">
    <name type="scientific">Streptomyces adustus</name>
    <dbReference type="NCBI Taxonomy" id="1609272"/>
    <lineage>
        <taxon>Bacteria</taxon>
        <taxon>Bacillati</taxon>
        <taxon>Actinomycetota</taxon>
        <taxon>Actinomycetes</taxon>
        <taxon>Kitasatosporales</taxon>
        <taxon>Streptomycetaceae</taxon>
        <taxon>Streptomyces</taxon>
    </lineage>
</organism>
<evidence type="ECO:0000259" key="1">
    <source>
        <dbReference type="PROSITE" id="PS50075"/>
    </source>
</evidence>
<dbReference type="InterPro" id="IPR009081">
    <property type="entry name" value="PP-bd_ACP"/>
</dbReference>
<feature type="domain" description="Carrier" evidence="1">
    <location>
        <begin position="2"/>
        <end position="76"/>
    </location>
</feature>
<dbReference type="Gene3D" id="1.10.1200.10">
    <property type="entry name" value="ACP-like"/>
    <property type="match status" value="1"/>
</dbReference>
<dbReference type="InterPro" id="IPR036736">
    <property type="entry name" value="ACP-like_sf"/>
</dbReference>
<dbReference type="OrthoDB" id="3192863at2"/>
<protein>
    <submittedName>
        <fullName evidence="2">Acyl carrier protein</fullName>
    </submittedName>
</protein>
<gene>
    <name evidence="2" type="ORF">FNH09_00785</name>
</gene>